<evidence type="ECO:0000313" key="2">
    <source>
        <dbReference type="EMBL" id="RVW84055.1"/>
    </source>
</evidence>
<reference evidence="2 3" key="1">
    <citation type="journal article" date="2018" name="PLoS Genet.">
        <title>Population sequencing reveals clonal diversity and ancestral inbreeding in the grapevine cultivar Chardonnay.</title>
        <authorList>
            <person name="Roach M.J."/>
            <person name="Johnson D.L."/>
            <person name="Bohlmann J."/>
            <person name="van Vuuren H.J."/>
            <person name="Jones S.J."/>
            <person name="Pretorius I.S."/>
            <person name="Schmidt S.A."/>
            <person name="Borneman A.R."/>
        </authorList>
    </citation>
    <scope>NUCLEOTIDE SEQUENCE [LARGE SCALE GENOMIC DNA]</scope>
    <source>
        <strain evidence="3">cv. Chardonnay</strain>
        <tissue evidence="2">Leaf</tissue>
    </source>
</reference>
<evidence type="ECO:0000313" key="3">
    <source>
        <dbReference type="Proteomes" id="UP000288805"/>
    </source>
</evidence>
<dbReference type="AlphaFoldDB" id="A0A438HHV1"/>
<feature type="transmembrane region" description="Helical" evidence="1">
    <location>
        <begin position="265"/>
        <end position="291"/>
    </location>
</feature>
<evidence type="ECO:0000256" key="1">
    <source>
        <dbReference type="SAM" id="Phobius"/>
    </source>
</evidence>
<dbReference type="EMBL" id="QGNW01000220">
    <property type="protein sequence ID" value="RVW84055.1"/>
    <property type="molecule type" value="Genomic_DNA"/>
</dbReference>
<proteinExistence type="predicted"/>
<gene>
    <name evidence="2" type="primary">NSN1_3</name>
    <name evidence="2" type="ORF">CK203_040566</name>
</gene>
<keyword evidence="1" id="KW-0472">Membrane</keyword>
<organism evidence="2 3">
    <name type="scientific">Vitis vinifera</name>
    <name type="common">Grape</name>
    <dbReference type="NCBI Taxonomy" id="29760"/>
    <lineage>
        <taxon>Eukaryota</taxon>
        <taxon>Viridiplantae</taxon>
        <taxon>Streptophyta</taxon>
        <taxon>Embryophyta</taxon>
        <taxon>Tracheophyta</taxon>
        <taxon>Spermatophyta</taxon>
        <taxon>Magnoliopsida</taxon>
        <taxon>eudicotyledons</taxon>
        <taxon>Gunneridae</taxon>
        <taxon>Pentapetalae</taxon>
        <taxon>rosids</taxon>
        <taxon>Vitales</taxon>
        <taxon>Vitaceae</taxon>
        <taxon>Viteae</taxon>
        <taxon>Vitis</taxon>
    </lineage>
</organism>
<keyword evidence="1" id="KW-1133">Transmembrane helix</keyword>
<dbReference type="Proteomes" id="UP000288805">
    <property type="component" value="Unassembled WGS sequence"/>
</dbReference>
<name>A0A438HHV1_VITVI</name>
<comment type="caution">
    <text evidence="2">The sequence shown here is derived from an EMBL/GenBank/DDBJ whole genome shotgun (WGS) entry which is preliminary data.</text>
</comment>
<accession>A0A438HHV1</accession>
<keyword evidence="1" id="KW-0812">Transmembrane</keyword>
<protein>
    <submittedName>
        <fullName evidence="2">Guanine nucleotide-binding protein-like NSN1</fullName>
    </submittedName>
</protein>
<sequence length="343" mass="38404">MHSLYVISGSHVELENRSPGVFRGSGGWQLQGSGDRGSAVRDIWGESIFFHQGAEAFWRGCLESLRERRSFFWRGFLELRLLRREEVPGLLEGVWEQAVRGLPEDSGGSFHSWCLIPHPASGAVERWLKYLREELLAVAFKCSIQEQRTKLGWRSKSKVAKPSNLLQTSVCFGAGTFIKLLKNYSRSHEKPCQSTMRLAIQVLMGLPEMVQAASSSLFGPFSVGDFRSYDGTLWLDKSAALLNASDSCVQTRGFMPCTTSTVGNLFLIMVYDYLMFLAATCLLPGIELLLASLDPIRKLHKVKSLRMELLTGSTVMFFTVIRGTRVIVSKCDLQDSVDKDSQE</sequence>